<evidence type="ECO:0000313" key="2">
    <source>
        <dbReference type="EMBL" id="OWZ16836.1"/>
    </source>
</evidence>
<feature type="compositionally biased region" description="Polar residues" evidence="1">
    <location>
        <begin position="22"/>
        <end position="34"/>
    </location>
</feature>
<organism evidence="2 3">
    <name type="scientific">Phytophthora megakarya</name>
    <dbReference type="NCBI Taxonomy" id="4795"/>
    <lineage>
        <taxon>Eukaryota</taxon>
        <taxon>Sar</taxon>
        <taxon>Stramenopiles</taxon>
        <taxon>Oomycota</taxon>
        <taxon>Peronosporomycetes</taxon>
        <taxon>Peronosporales</taxon>
        <taxon>Peronosporaceae</taxon>
        <taxon>Phytophthora</taxon>
    </lineage>
</organism>
<dbReference type="Proteomes" id="UP000198211">
    <property type="component" value="Unassembled WGS sequence"/>
</dbReference>
<dbReference type="OrthoDB" id="97188at2759"/>
<gene>
    <name evidence="2" type="ORF">PHMEG_0009320</name>
</gene>
<sequence>MLVRRFSKVSRLPQSAKKVTNEAKTAPSQQNSADQAAEDTKTDPLSHFGVFRSMDNYVDVTLIQYNNEDQDSDEKP</sequence>
<proteinExistence type="predicted"/>
<name>A0A225WGJ2_9STRA</name>
<feature type="region of interest" description="Disordered" evidence="1">
    <location>
        <begin position="1"/>
        <end position="47"/>
    </location>
</feature>
<dbReference type="EMBL" id="NBNE01000861">
    <property type="protein sequence ID" value="OWZ16836.1"/>
    <property type="molecule type" value="Genomic_DNA"/>
</dbReference>
<reference evidence="3" key="1">
    <citation type="submission" date="2017-03" db="EMBL/GenBank/DDBJ databases">
        <title>Phytopthora megakarya and P. palmivora, two closely related causual agents of cacao black pod achieved similar genome size and gene model numbers by different mechanisms.</title>
        <authorList>
            <person name="Ali S."/>
            <person name="Shao J."/>
            <person name="Larry D.J."/>
            <person name="Kronmiller B."/>
            <person name="Shen D."/>
            <person name="Strem M.D."/>
            <person name="Melnick R.L."/>
            <person name="Guiltinan M.J."/>
            <person name="Tyler B.M."/>
            <person name="Meinhardt L.W."/>
            <person name="Bailey B.A."/>
        </authorList>
    </citation>
    <scope>NUCLEOTIDE SEQUENCE [LARGE SCALE GENOMIC DNA]</scope>
    <source>
        <strain evidence="3">zdho120</strain>
    </source>
</reference>
<comment type="caution">
    <text evidence="2">The sequence shown here is derived from an EMBL/GenBank/DDBJ whole genome shotgun (WGS) entry which is preliminary data.</text>
</comment>
<protein>
    <submittedName>
        <fullName evidence="2">Uncharacterized protein</fullName>
    </submittedName>
</protein>
<evidence type="ECO:0000256" key="1">
    <source>
        <dbReference type="SAM" id="MobiDB-lite"/>
    </source>
</evidence>
<keyword evidence="3" id="KW-1185">Reference proteome</keyword>
<dbReference type="AlphaFoldDB" id="A0A225WGJ2"/>
<evidence type="ECO:0000313" key="3">
    <source>
        <dbReference type="Proteomes" id="UP000198211"/>
    </source>
</evidence>
<accession>A0A225WGJ2</accession>